<feature type="domain" description="Aldehyde dehydrogenase" evidence="4">
    <location>
        <begin position="26"/>
        <end position="485"/>
    </location>
</feature>
<dbReference type="InterPro" id="IPR016162">
    <property type="entry name" value="Ald_DH_N"/>
</dbReference>
<dbReference type="Gene3D" id="3.40.605.10">
    <property type="entry name" value="Aldehyde Dehydrogenase, Chain A, domain 1"/>
    <property type="match status" value="1"/>
</dbReference>
<feature type="active site" evidence="2">
    <location>
        <position position="260"/>
    </location>
</feature>
<protein>
    <submittedName>
        <fullName evidence="5">Aldehyde dehydrogenase</fullName>
    </submittedName>
</protein>
<dbReference type="InterPro" id="IPR029510">
    <property type="entry name" value="Ald_DH_CS_GLU"/>
</dbReference>
<dbReference type="Proteomes" id="UP000603641">
    <property type="component" value="Unassembled WGS sequence"/>
</dbReference>
<gene>
    <name evidence="5" type="primary">aldA</name>
    <name evidence="5" type="ORF">H9648_12585</name>
</gene>
<evidence type="ECO:0000259" key="4">
    <source>
        <dbReference type="Pfam" id="PF00171"/>
    </source>
</evidence>
<evidence type="ECO:0000256" key="2">
    <source>
        <dbReference type="PROSITE-ProRule" id="PRU10007"/>
    </source>
</evidence>
<name>A0ABR8SN38_9BACL</name>
<dbReference type="PANTHER" id="PTHR43353:SF5">
    <property type="entry name" value="SUCCINATE-SEMIALDEHYDE DEHYDROGENASE, MITOCHONDRIAL"/>
    <property type="match status" value="1"/>
</dbReference>
<dbReference type="InterPro" id="IPR016161">
    <property type="entry name" value="Ald_DH/histidinol_DH"/>
</dbReference>
<sequence>MRRPKKKRGERKVQTYKAYIKGEFVESSDFLEVNYPATGELVAKVPALTKEDTEEAIESAHIAFKEWKVTPSYKRAEYVSNLLTLMRKEENLAEIGRAITQETGKPFDAAKSEVFYGADLGEYQAQWARRIEGSVVDSDSTNEKILTYKEPLGVVVTIIPWNFPIYVLMRKVVPALIAGNTVVIKPSIKSPVSALKLAELFHEAGFPKGVVNVVTGLDDVVGEALTSSAKVNMVTFTGSTKVGRHIGEKCAANMIRSSLELGGKAPAIVMEDADLELAASAIKGGRLANSGQVCNNTERVYVHSSVKKKFTEMLLEKFQEVKVGDGLETPDIEMGPLISKNDAKRVHSLVEGAVAEGAKILCGGKISEELGDSFYPPTLLDLCHQGMNIVHEEVFGPVLPIVTFDSLDEVIDMANDSQYGLTSNIYTNNYKHVMELTSRLDCGEVYVNRQQGEAYQGYHGGWKQSGIGGDDGKHGFEEFLQIKTVYMKY</sequence>
<dbReference type="Gene3D" id="3.40.309.10">
    <property type="entry name" value="Aldehyde Dehydrogenase, Chain A, domain 2"/>
    <property type="match status" value="1"/>
</dbReference>
<evidence type="ECO:0000256" key="3">
    <source>
        <dbReference type="RuleBase" id="RU003345"/>
    </source>
</evidence>
<evidence type="ECO:0000313" key="5">
    <source>
        <dbReference type="EMBL" id="MBD7964892.1"/>
    </source>
</evidence>
<dbReference type="EMBL" id="JACSQM010000005">
    <property type="protein sequence ID" value="MBD7964892.1"/>
    <property type="molecule type" value="Genomic_DNA"/>
</dbReference>
<dbReference type="InterPro" id="IPR016163">
    <property type="entry name" value="Ald_DH_C"/>
</dbReference>
<dbReference type="PANTHER" id="PTHR43353">
    <property type="entry name" value="SUCCINATE-SEMIALDEHYDE DEHYDROGENASE, MITOCHONDRIAL"/>
    <property type="match status" value="1"/>
</dbReference>
<dbReference type="PROSITE" id="PS00070">
    <property type="entry name" value="ALDEHYDE_DEHYDR_CYS"/>
    <property type="match status" value="1"/>
</dbReference>
<organism evidence="5 6">
    <name type="scientific">Fictibacillus norfolkensis</name>
    <dbReference type="NCBI Taxonomy" id="2762233"/>
    <lineage>
        <taxon>Bacteria</taxon>
        <taxon>Bacillati</taxon>
        <taxon>Bacillota</taxon>
        <taxon>Bacilli</taxon>
        <taxon>Bacillales</taxon>
        <taxon>Fictibacillaceae</taxon>
        <taxon>Fictibacillus</taxon>
    </lineage>
</organism>
<dbReference type="InterPro" id="IPR015590">
    <property type="entry name" value="Aldehyde_DH_dom"/>
</dbReference>
<reference evidence="5 6" key="1">
    <citation type="submission" date="2020-08" db="EMBL/GenBank/DDBJ databases">
        <title>A Genomic Blueprint of the Chicken Gut Microbiome.</title>
        <authorList>
            <person name="Gilroy R."/>
            <person name="Ravi A."/>
            <person name="Getino M."/>
            <person name="Pursley I."/>
            <person name="Horton D.L."/>
            <person name="Alikhan N.-F."/>
            <person name="Baker D."/>
            <person name="Gharbi K."/>
            <person name="Hall N."/>
            <person name="Watson M."/>
            <person name="Adriaenssens E.M."/>
            <person name="Foster-Nyarko E."/>
            <person name="Jarju S."/>
            <person name="Secka A."/>
            <person name="Antonio M."/>
            <person name="Oren A."/>
            <person name="Chaudhuri R."/>
            <person name="La Ragione R.M."/>
            <person name="Hildebrand F."/>
            <person name="Pallen M.J."/>
        </authorList>
    </citation>
    <scope>NUCLEOTIDE SEQUENCE [LARGE SCALE GENOMIC DNA]</scope>
    <source>
        <strain evidence="5 6">Sa2CUA10</strain>
    </source>
</reference>
<dbReference type="PROSITE" id="PS00687">
    <property type="entry name" value="ALDEHYDE_DEHYDR_GLU"/>
    <property type="match status" value="1"/>
</dbReference>
<dbReference type="InterPro" id="IPR016160">
    <property type="entry name" value="Ald_DH_CS_CYS"/>
</dbReference>
<keyword evidence="1 3" id="KW-0560">Oxidoreductase</keyword>
<proteinExistence type="inferred from homology"/>
<dbReference type="SUPFAM" id="SSF53720">
    <property type="entry name" value="ALDH-like"/>
    <property type="match status" value="1"/>
</dbReference>
<evidence type="ECO:0000313" key="6">
    <source>
        <dbReference type="Proteomes" id="UP000603641"/>
    </source>
</evidence>
<keyword evidence="6" id="KW-1185">Reference proteome</keyword>
<dbReference type="Pfam" id="PF00171">
    <property type="entry name" value="Aldedh"/>
    <property type="match status" value="1"/>
</dbReference>
<evidence type="ECO:0000256" key="1">
    <source>
        <dbReference type="ARBA" id="ARBA00023002"/>
    </source>
</evidence>
<comment type="caution">
    <text evidence="5">The sequence shown here is derived from an EMBL/GenBank/DDBJ whole genome shotgun (WGS) entry which is preliminary data.</text>
</comment>
<comment type="similarity">
    <text evidence="3">Belongs to the aldehyde dehydrogenase family.</text>
</comment>
<dbReference type="NCBIfam" id="NF007497">
    <property type="entry name" value="PRK10090.1"/>
    <property type="match status" value="1"/>
</dbReference>
<accession>A0ABR8SN38</accession>
<dbReference type="InterPro" id="IPR050740">
    <property type="entry name" value="Aldehyde_DH_Superfamily"/>
</dbReference>